<dbReference type="EMBL" id="KV417635">
    <property type="protein sequence ID" value="KZP13280.1"/>
    <property type="molecule type" value="Genomic_DNA"/>
</dbReference>
<evidence type="ECO:0000256" key="1">
    <source>
        <dbReference type="SAM" id="Phobius"/>
    </source>
</evidence>
<sequence length="316" mass="34008">MTGFGNFDVLCAQTPSYPWCNLFYRQILKNQPTLFTGASASTSSAPVGVNPECGTLLAGSDHSLGNIANIIACALSMVFCAGLVVLAGRRKAAVGRTELRIFLALYTLSLPFQLITTGSFLQQGSTPLVVITGIHAGIVAALFWALLANGIVATQVVEDGSASSIIPFTAISVVFFAATTYIALDTGMHFTHVFGPSSPLNELKSIPVFVLTSIWPAAATAIYFVLMAYIVLGVLNEVRPMWFYVLSGVLFVLSQLDYFLLNKVICKGANAKIDGSFVATILETAAVGVLYLAWRSITEESWDDEYPVQEDYFPRS</sequence>
<evidence type="ECO:0000313" key="3">
    <source>
        <dbReference type="Proteomes" id="UP000076532"/>
    </source>
</evidence>
<dbReference type="PANTHER" id="PTHR35329:SF1">
    <property type="entry name" value="CHITIN SYNTHASE EXPORT CHAPERONE"/>
    <property type="match status" value="1"/>
</dbReference>
<dbReference type="GO" id="GO:0006457">
    <property type="term" value="P:protein folding"/>
    <property type="evidence" value="ECO:0007669"/>
    <property type="project" value="TreeGrafter"/>
</dbReference>
<dbReference type="Pfam" id="PF12271">
    <property type="entry name" value="Chs7"/>
    <property type="match status" value="1"/>
</dbReference>
<dbReference type="AlphaFoldDB" id="A0A166C4E2"/>
<feature type="transmembrane region" description="Helical" evidence="1">
    <location>
        <begin position="165"/>
        <end position="184"/>
    </location>
</feature>
<dbReference type="STRING" id="436010.A0A166C4E2"/>
<proteinExistence type="predicted"/>
<feature type="transmembrane region" description="Helical" evidence="1">
    <location>
        <begin position="127"/>
        <end position="153"/>
    </location>
</feature>
<dbReference type="PANTHER" id="PTHR35329">
    <property type="entry name" value="CHITIN SYNTHASE EXPORT CHAPERONE"/>
    <property type="match status" value="1"/>
</dbReference>
<dbReference type="Proteomes" id="UP000076532">
    <property type="component" value="Unassembled WGS sequence"/>
</dbReference>
<keyword evidence="1" id="KW-0472">Membrane</keyword>
<feature type="transmembrane region" description="Helical" evidence="1">
    <location>
        <begin position="273"/>
        <end position="294"/>
    </location>
</feature>
<gene>
    <name evidence="2" type="ORF">FIBSPDRAFT_136603</name>
</gene>
<accession>A0A166C4E2</accession>
<feature type="transmembrane region" description="Helical" evidence="1">
    <location>
        <begin position="67"/>
        <end position="87"/>
    </location>
</feature>
<keyword evidence="1" id="KW-1133">Transmembrane helix</keyword>
<keyword evidence="3" id="KW-1185">Reference proteome</keyword>
<evidence type="ECO:0000313" key="2">
    <source>
        <dbReference type="EMBL" id="KZP13280.1"/>
    </source>
</evidence>
<feature type="transmembrane region" description="Helical" evidence="1">
    <location>
        <begin position="242"/>
        <end position="261"/>
    </location>
</feature>
<keyword evidence="1" id="KW-0812">Transmembrane</keyword>
<organism evidence="2 3">
    <name type="scientific">Athelia psychrophila</name>
    <dbReference type="NCBI Taxonomy" id="1759441"/>
    <lineage>
        <taxon>Eukaryota</taxon>
        <taxon>Fungi</taxon>
        <taxon>Dikarya</taxon>
        <taxon>Basidiomycota</taxon>
        <taxon>Agaricomycotina</taxon>
        <taxon>Agaricomycetes</taxon>
        <taxon>Agaricomycetidae</taxon>
        <taxon>Atheliales</taxon>
        <taxon>Atheliaceae</taxon>
        <taxon>Athelia</taxon>
    </lineage>
</organism>
<dbReference type="OrthoDB" id="5582162at2759"/>
<protein>
    <submittedName>
        <fullName evidence="2">Uncharacterized protein</fullName>
    </submittedName>
</protein>
<feature type="transmembrane region" description="Helical" evidence="1">
    <location>
        <begin position="214"/>
        <end position="235"/>
    </location>
</feature>
<dbReference type="InterPro" id="IPR022057">
    <property type="entry name" value="Chs7"/>
</dbReference>
<dbReference type="GO" id="GO:0005789">
    <property type="term" value="C:endoplasmic reticulum membrane"/>
    <property type="evidence" value="ECO:0007669"/>
    <property type="project" value="TreeGrafter"/>
</dbReference>
<feature type="transmembrane region" description="Helical" evidence="1">
    <location>
        <begin position="99"/>
        <end position="121"/>
    </location>
</feature>
<name>A0A166C4E2_9AGAM</name>
<dbReference type="GO" id="GO:0051082">
    <property type="term" value="F:unfolded protein binding"/>
    <property type="evidence" value="ECO:0007669"/>
    <property type="project" value="TreeGrafter"/>
</dbReference>
<reference evidence="2 3" key="1">
    <citation type="journal article" date="2016" name="Mol. Biol. Evol.">
        <title>Comparative Genomics of Early-Diverging Mushroom-Forming Fungi Provides Insights into the Origins of Lignocellulose Decay Capabilities.</title>
        <authorList>
            <person name="Nagy L.G."/>
            <person name="Riley R."/>
            <person name="Tritt A."/>
            <person name="Adam C."/>
            <person name="Daum C."/>
            <person name="Floudas D."/>
            <person name="Sun H."/>
            <person name="Yadav J.S."/>
            <person name="Pangilinan J."/>
            <person name="Larsson K.H."/>
            <person name="Matsuura K."/>
            <person name="Barry K."/>
            <person name="Labutti K."/>
            <person name="Kuo R."/>
            <person name="Ohm R.A."/>
            <person name="Bhattacharya S.S."/>
            <person name="Shirouzu T."/>
            <person name="Yoshinaga Y."/>
            <person name="Martin F.M."/>
            <person name="Grigoriev I.V."/>
            <person name="Hibbett D.S."/>
        </authorList>
    </citation>
    <scope>NUCLEOTIDE SEQUENCE [LARGE SCALE GENOMIC DNA]</scope>
    <source>
        <strain evidence="2 3">CBS 109695</strain>
    </source>
</reference>